<keyword evidence="2" id="KW-1185">Reference proteome</keyword>
<comment type="caution">
    <text evidence="1">The sequence shown here is derived from an EMBL/GenBank/DDBJ whole genome shotgun (WGS) entry which is preliminary data.</text>
</comment>
<proteinExistence type="predicted"/>
<dbReference type="Proteomes" id="UP001231124">
    <property type="component" value="Unassembled WGS sequence"/>
</dbReference>
<accession>A0ABU0I046</accession>
<name>A0ABU0I046_9HYPH</name>
<evidence type="ECO:0000313" key="1">
    <source>
        <dbReference type="EMBL" id="MDQ0447280.1"/>
    </source>
</evidence>
<dbReference type="EMBL" id="JAUSVP010000004">
    <property type="protein sequence ID" value="MDQ0447280.1"/>
    <property type="molecule type" value="Genomic_DNA"/>
</dbReference>
<gene>
    <name evidence="1" type="ORF">QO012_001776</name>
</gene>
<reference evidence="1 2" key="1">
    <citation type="submission" date="2023-07" db="EMBL/GenBank/DDBJ databases">
        <title>Genomic Encyclopedia of Type Strains, Phase IV (KMG-IV): sequencing the most valuable type-strain genomes for metagenomic binning, comparative biology and taxonomic classification.</title>
        <authorList>
            <person name="Goeker M."/>
        </authorList>
    </citation>
    <scope>NUCLEOTIDE SEQUENCE [LARGE SCALE GENOMIC DNA]</scope>
    <source>
        <strain evidence="1 2">DSM 19013</strain>
    </source>
</reference>
<organism evidence="1 2">
    <name type="scientific">Methylobacterium aerolatum</name>
    <dbReference type="NCBI Taxonomy" id="418708"/>
    <lineage>
        <taxon>Bacteria</taxon>
        <taxon>Pseudomonadati</taxon>
        <taxon>Pseudomonadota</taxon>
        <taxon>Alphaproteobacteria</taxon>
        <taxon>Hyphomicrobiales</taxon>
        <taxon>Methylobacteriaceae</taxon>
        <taxon>Methylobacterium</taxon>
    </lineage>
</organism>
<evidence type="ECO:0000313" key="2">
    <source>
        <dbReference type="Proteomes" id="UP001231124"/>
    </source>
</evidence>
<protein>
    <submittedName>
        <fullName evidence="1">Uncharacterized protein</fullName>
    </submittedName>
</protein>
<sequence>MPSLERFYPEGYVARLHRRGYETIGRGGMDALRNDASLLFAKPSAGVVVKVGLEPYADPRPRYAAWCFRHPGPFMLSVRSLMWHGDAGGMGLSRDAGRESHTGHQCDVPTSALHIMLSDFGVRGEASGPSD</sequence>